<gene>
    <name evidence="2" type="ORF">T459_25607</name>
</gene>
<dbReference type="EMBL" id="AYRZ02000010">
    <property type="protein sequence ID" value="PHT70503.1"/>
    <property type="molecule type" value="Genomic_DNA"/>
</dbReference>
<evidence type="ECO:0000256" key="1">
    <source>
        <dbReference type="SAM" id="MobiDB-lite"/>
    </source>
</evidence>
<reference evidence="2 3" key="1">
    <citation type="journal article" date="2014" name="Nat. Genet.">
        <title>Genome sequence of the hot pepper provides insights into the evolution of pungency in Capsicum species.</title>
        <authorList>
            <person name="Kim S."/>
            <person name="Park M."/>
            <person name="Yeom S.I."/>
            <person name="Kim Y.M."/>
            <person name="Lee J.M."/>
            <person name="Lee H.A."/>
            <person name="Seo E."/>
            <person name="Choi J."/>
            <person name="Cheong K."/>
            <person name="Kim K.T."/>
            <person name="Jung K."/>
            <person name="Lee G.W."/>
            <person name="Oh S.K."/>
            <person name="Bae C."/>
            <person name="Kim S.B."/>
            <person name="Lee H.Y."/>
            <person name="Kim S.Y."/>
            <person name="Kim M.S."/>
            <person name="Kang B.C."/>
            <person name="Jo Y.D."/>
            <person name="Yang H.B."/>
            <person name="Jeong H.J."/>
            <person name="Kang W.H."/>
            <person name="Kwon J.K."/>
            <person name="Shin C."/>
            <person name="Lim J.Y."/>
            <person name="Park J.H."/>
            <person name="Huh J.H."/>
            <person name="Kim J.S."/>
            <person name="Kim B.D."/>
            <person name="Cohen O."/>
            <person name="Paran I."/>
            <person name="Suh M.C."/>
            <person name="Lee S.B."/>
            <person name="Kim Y.K."/>
            <person name="Shin Y."/>
            <person name="Noh S.J."/>
            <person name="Park J."/>
            <person name="Seo Y.S."/>
            <person name="Kwon S.Y."/>
            <person name="Kim H.A."/>
            <person name="Park J.M."/>
            <person name="Kim H.J."/>
            <person name="Choi S.B."/>
            <person name="Bosland P.W."/>
            <person name="Reeves G."/>
            <person name="Jo S.H."/>
            <person name="Lee B.W."/>
            <person name="Cho H.T."/>
            <person name="Choi H.S."/>
            <person name="Lee M.S."/>
            <person name="Yu Y."/>
            <person name="Do Choi Y."/>
            <person name="Park B.S."/>
            <person name="van Deynze A."/>
            <person name="Ashrafi H."/>
            <person name="Hill T."/>
            <person name="Kim W.T."/>
            <person name="Pai H.S."/>
            <person name="Ahn H.K."/>
            <person name="Yeam I."/>
            <person name="Giovannoni J.J."/>
            <person name="Rose J.K."/>
            <person name="Sorensen I."/>
            <person name="Lee S.J."/>
            <person name="Kim R.W."/>
            <person name="Choi I.Y."/>
            <person name="Choi B.S."/>
            <person name="Lim J.S."/>
            <person name="Lee Y.H."/>
            <person name="Choi D."/>
        </authorList>
    </citation>
    <scope>NUCLEOTIDE SEQUENCE [LARGE SCALE GENOMIC DNA]</scope>
    <source>
        <strain evidence="3">cv. CM334</strain>
    </source>
</reference>
<organism evidence="2 3">
    <name type="scientific">Capsicum annuum</name>
    <name type="common">Capsicum pepper</name>
    <dbReference type="NCBI Taxonomy" id="4072"/>
    <lineage>
        <taxon>Eukaryota</taxon>
        <taxon>Viridiplantae</taxon>
        <taxon>Streptophyta</taxon>
        <taxon>Embryophyta</taxon>
        <taxon>Tracheophyta</taxon>
        <taxon>Spermatophyta</taxon>
        <taxon>Magnoliopsida</taxon>
        <taxon>eudicotyledons</taxon>
        <taxon>Gunneridae</taxon>
        <taxon>Pentapetalae</taxon>
        <taxon>asterids</taxon>
        <taxon>lamiids</taxon>
        <taxon>Solanales</taxon>
        <taxon>Solanaceae</taxon>
        <taxon>Solanoideae</taxon>
        <taxon>Capsiceae</taxon>
        <taxon>Capsicum</taxon>
    </lineage>
</organism>
<feature type="region of interest" description="Disordered" evidence="1">
    <location>
        <begin position="33"/>
        <end position="55"/>
    </location>
</feature>
<dbReference type="Gramene" id="PHT70503">
    <property type="protein sequence ID" value="PHT70503"/>
    <property type="gene ID" value="T459_25607"/>
</dbReference>
<dbReference type="AlphaFoldDB" id="A0A2G2YL83"/>
<keyword evidence="3" id="KW-1185">Reference proteome</keyword>
<reference evidence="2 3" key="2">
    <citation type="journal article" date="2017" name="Genome Biol.">
        <title>New reference genome sequences of hot pepper reveal the massive evolution of plant disease-resistance genes by retroduplication.</title>
        <authorList>
            <person name="Kim S."/>
            <person name="Park J."/>
            <person name="Yeom S.I."/>
            <person name="Kim Y.M."/>
            <person name="Seo E."/>
            <person name="Kim K.T."/>
            <person name="Kim M.S."/>
            <person name="Lee J.M."/>
            <person name="Cheong K."/>
            <person name="Shin H.S."/>
            <person name="Kim S.B."/>
            <person name="Han K."/>
            <person name="Lee J."/>
            <person name="Park M."/>
            <person name="Lee H.A."/>
            <person name="Lee H.Y."/>
            <person name="Lee Y."/>
            <person name="Oh S."/>
            <person name="Lee J.H."/>
            <person name="Choi E."/>
            <person name="Choi E."/>
            <person name="Lee S.E."/>
            <person name="Jeon J."/>
            <person name="Kim H."/>
            <person name="Choi G."/>
            <person name="Song H."/>
            <person name="Lee J."/>
            <person name="Lee S.C."/>
            <person name="Kwon J.K."/>
            <person name="Lee H.Y."/>
            <person name="Koo N."/>
            <person name="Hong Y."/>
            <person name="Kim R.W."/>
            <person name="Kang W.H."/>
            <person name="Huh J.H."/>
            <person name="Kang B.C."/>
            <person name="Yang T.J."/>
            <person name="Lee Y.H."/>
            <person name="Bennetzen J.L."/>
            <person name="Choi D."/>
        </authorList>
    </citation>
    <scope>NUCLEOTIDE SEQUENCE [LARGE SCALE GENOMIC DNA]</scope>
    <source>
        <strain evidence="3">cv. CM334</strain>
    </source>
</reference>
<name>A0A2G2YL83_CAPAN</name>
<evidence type="ECO:0000313" key="3">
    <source>
        <dbReference type="Proteomes" id="UP000222542"/>
    </source>
</evidence>
<comment type="caution">
    <text evidence="2">The sequence shown here is derived from an EMBL/GenBank/DDBJ whole genome shotgun (WGS) entry which is preliminary data.</text>
</comment>
<proteinExistence type="predicted"/>
<dbReference type="Proteomes" id="UP000222542">
    <property type="component" value="Unassembled WGS sequence"/>
</dbReference>
<dbReference type="STRING" id="4072.A0A2G2YL83"/>
<evidence type="ECO:0000313" key="2">
    <source>
        <dbReference type="EMBL" id="PHT70503.1"/>
    </source>
</evidence>
<protein>
    <submittedName>
        <fullName evidence="2">Uncharacterized protein</fullName>
    </submittedName>
</protein>
<sequence length="179" mass="20299">MPVTVFKLLNVLLHEFGNNSIYTIASAEQRAKYDTGSDTEDEDTNIHGKSQQVEGYNDDSDLLEEDNQTEVNFVEEEDLILEGMPAAEGVSVSDMYKHKGKVSQRFFLYSNPEWLMKLANDESNMVNNAKVVVNLPRNRARNRTNKNQQKLHPVMVELLTTGNLYYVIDGPPKTNSLSQ</sequence>
<accession>A0A2G2YL83</accession>